<dbReference type="RefSeq" id="WP_072754259.1">
    <property type="nucleotide sequence ID" value="NZ_FOAW01000016.1"/>
</dbReference>
<evidence type="ECO:0000313" key="3">
    <source>
        <dbReference type="EMBL" id="SEL88863.1"/>
    </source>
</evidence>
<dbReference type="InterPro" id="IPR013078">
    <property type="entry name" value="His_Pase_superF_clade-1"/>
</dbReference>
<dbReference type="Pfam" id="PF00300">
    <property type="entry name" value="His_Phos_1"/>
    <property type="match status" value="1"/>
</dbReference>
<feature type="active site" description="Proton donor/acceptor" evidence="1">
    <location>
        <position position="83"/>
    </location>
</feature>
<evidence type="ECO:0000313" key="4">
    <source>
        <dbReference type="Proteomes" id="UP000198677"/>
    </source>
</evidence>
<reference evidence="4" key="1">
    <citation type="submission" date="2016-10" db="EMBL/GenBank/DDBJ databases">
        <authorList>
            <person name="Varghese N."/>
            <person name="Submissions S."/>
        </authorList>
    </citation>
    <scope>NUCLEOTIDE SEQUENCE [LARGE SCALE GENOMIC DNA]</scope>
    <source>
        <strain evidence="4">DSM 44675</strain>
    </source>
</reference>
<dbReference type="PANTHER" id="PTHR48100:SF59">
    <property type="entry name" value="ADENOSYLCOBALAMIN_ALPHA-RIBAZOLE PHOSPHATASE"/>
    <property type="match status" value="1"/>
</dbReference>
<name>A0A1H7TW34_9NOCA</name>
<gene>
    <name evidence="3" type="ORF">SAMN05444583_116125</name>
</gene>
<sequence length="191" mass="21028">MTYLALIRHGETEWNAQRRLQGSSDIPLNDTGRAQAHRAADTLADRTWDLLVSSPLSRATETADIIGARLGIERSAAYHDLAERHLGEAEGVTDYEAYDRWPHGRYPDIEPKPAVAQRGLRAIEDLARCHPGSAIIAVTHGGVIRAVLDSVHSARSPRIRNAGISTMSHDGQRWTVHTINGVELLPRHAKS</sequence>
<dbReference type="CDD" id="cd07067">
    <property type="entry name" value="HP_PGM_like"/>
    <property type="match status" value="1"/>
</dbReference>
<dbReference type="InterPro" id="IPR001345">
    <property type="entry name" value="PG/BPGM_mutase_AS"/>
</dbReference>
<feature type="active site" description="Tele-phosphohistidine intermediate" evidence="1">
    <location>
        <position position="9"/>
    </location>
</feature>
<dbReference type="EMBL" id="FOAW01000016">
    <property type="protein sequence ID" value="SEL88863.1"/>
    <property type="molecule type" value="Genomic_DNA"/>
</dbReference>
<dbReference type="AlphaFoldDB" id="A0A1H7TW34"/>
<protein>
    <submittedName>
        <fullName evidence="3">Probable phosphoglycerate mutase</fullName>
    </submittedName>
</protein>
<evidence type="ECO:0000256" key="1">
    <source>
        <dbReference type="PIRSR" id="PIRSR613078-1"/>
    </source>
</evidence>
<dbReference type="SUPFAM" id="SSF53254">
    <property type="entry name" value="Phosphoglycerate mutase-like"/>
    <property type="match status" value="1"/>
</dbReference>
<organism evidence="3 4">
    <name type="scientific">Rhodococcus maanshanensis</name>
    <dbReference type="NCBI Taxonomy" id="183556"/>
    <lineage>
        <taxon>Bacteria</taxon>
        <taxon>Bacillati</taxon>
        <taxon>Actinomycetota</taxon>
        <taxon>Actinomycetes</taxon>
        <taxon>Mycobacteriales</taxon>
        <taxon>Nocardiaceae</taxon>
        <taxon>Rhodococcus</taxon>
    </lineage>
</organism>
<dbReference type="InterPro" id="IPR050275">
    <property type="entry name" value="PGM_Phosphatase"/>
</dbReference>
<dbReference type="Proteomes" id="UP000198677">
    <property type="component" value="Unassembled WGS sequence"/>
</dbReference>
<dbReference type="GO" id="GO:0005737">
    <property type="term" value="C:cytoplasm"/>
    <property type="evidence" value="ECO:0007669"/>
    <property type="project" value="TreeGrafter"/>
</dbReference>
<accession>A0A1H7TW34</accession>
<feature type="binding site" evidence="2">
    <location>
        <begin position="8"/>
        <end position="15"/>
    </location>
    <ligand>
        <name>substrate</name>
    </ligand>
</feature>
<keyword evidence="4" id="KW-1185">Reference proteome</keyword>
<dbReference type="GO" id="GO:0016791">
    <property type="term" value="F:phosphatase activity"/>
    <property type="evidence" value="ECO:0007669"/>
    <property type="project" value="TreeGrafter"/>
</dbReference>
<evidence type="ECO:0000256" key="2">
    <source>
        <dbReference type="PIRSR" id="PIRSR613078-2"/>
    </source>
</evidence>
<dbReference type="PANTHER" id="PTHR48100">
    <property type="entry name" value="BROAD-SPECIFICITY PHOSPHATASE YOR283W-RELATED"/>
    <property type="match status" value="1"/>
</dbReference>
<dbReference type="PROSITE" id="PS00175">
    <property type="entry name" value="PG_MUTASE"/>
    <property type="match status" value="1"/>
</dbReference>
<dbReference type="SMART" id="SM00855">
    <property type="entry name" value="PGAM"/>
    <property type="match status" value="1"/>
</dbReference>
<dbReference type="OrthoDB" id="4697614at2"/>
<dbReference type="Gene3D" id="3.40.50.1240">
    <property type="entry name" value="Phosphoglycerate mutase-like"/>
    <property type="match status" value="1"/>
</dbReference>
<feature type="binding site" evidence="2">
    <location>
        <position position="58"/>
    </location>
    <ligand>
        <name>substrate</name>
    </ligand>
</feature>
<dbReference type="InterPro" id="IPR029033">
    <property type="entry name" value="His_PPase_superfam"/>
</dbReference>
<proteinExistence type="predicted"/>